<organism evidence="1 2">
    <name type="scientific">Racocetra persica</name>
    <dbReference type="NCBI Taxonomy" id="160502"/>
    <lineage>
        <taxon>Eukaryota</taxon>
        <taxon>Fungi</taxon>
        <taxon>Fungi incertae sedis</taxon>
        <taxon>Mucoromycota</taxon>
        <taxon>Glomeromycotina</taxon>
        <taxon>Glomeromycetes</taxon>
        <taxon>Diversisporales</taxon>
        <taxon>Gigasporaceae</taxon>
        <taxon>Racocetra</taxon>
    </lineage>
</organism>
<name>A0ACA9QGY2_9GLOM</name>
<proteinExistence type="predicted"/>
<comment type="caution">
    <text evidence="1">The sequence shown here is derived from an EMBL/GenBank/DDBJ whole genome shotgun (WGS) entry which is preliminary data.</text>
</comment>
<keyword evidence="2" id="KW-1185">Reference proteome</keyword>
<sequence length="387" mass="45176">VYFILSLWNYIQSSEEYTNIKKMSNLISTGQQSIMDEVEIPQFCGICKREASKYTCPRCNLKYCSLNCYKHETHSECTETFYKDKIMDEIKSQRVNEDDKKKMIDMLRRFEQEDYDDITDRFNGLDIDSADIETIWDKLTPQERAEFQQKFIDGKPENFLELIDELPLWKPWWEHSGSDKIVEILPQDRDETQLSEYSQKKFNDNLSQRPQILSDIKRIESVDEAIMASTIITIQNPKYTQPSGFQSLVLGDIVCLLTSMDIVLAALSDLYRLFQSQQAISQTSIATASSNHLQKNLLKSKDKYKKKVFLTGKKFYFYMAYVNSLPQQGTAVLEILRHEVEAEREKCIREGQEYKRDKETIEQIFGNKQHGKGESKIDGKGRLITEI</sequence>
<accession>A0ACA9QGY2</accession>
<gene>
    <name evidence="1" type="ORF">RPERSI_LOCUS14312</name>
</gene>
<evidence type="ECO:0000313" key="2">
    <source>
        <dbReference type="Proteomes" id="UP000789920"/>
    </source>
</evidence>
<dbReference type="EMBL" id="CAJVQC010032844">
    <property type="protein sequence ID" value="CAG8752223.1"/>
    <property type="molecule type" value="Genomic_DNA"/>
</dbReference>
<reference evidence="1" key="1">
    <citation type="submission" date="2021-06" db="EMBL/GenBank/DDBJ databases">
        <authorList>
            <person name="Kallberg Y."/>
            <person name="Tangrot J."/>
            <person name="Rosling A."/>
        </authorList>
    </citation>
    <scope>NUCLEOTIDE SEQUENCE</scope>
    <source>
        <strain evidence="1">MA461A</strain>
    </source>
</reference>
<dbReference type="Proteomes" id="UP000789920">
    <property type="component" value="Unassembled WGS sequence"/>
</dbReference>
<feature type="non-terminal residue" evidence="1">
    <location>
        <position position="1"/>
    </location>
</feature>
<evidence type="ECO:0000313" key="1">
    <source>
        <dbReference type="EMBL" id="CAG8752223.1"/>
    </source>
</evidence>
<protein>
    <submittedName>
        <fullName evidence="1">19890_t:CDS:1</fullName>
    </submittedName>
</protein>